<dbReference type="EMBL" id="MDDC01000004">
    <property type="protein sequence ID" value="OIQ60614.1"/>
    <property type="molecule type" value="Genomic_DNA"/>
</dbReference>
<evidence type="ECO:0000313" key="4">
    <source>
        <dbReference type="Proteomes" id="UP000182811"/>
    </source>
</evidence>
<organism evidence="3 4">
    <name type="scientific">Neomoorella thermoacetica</name>
    <name type="common">Clostridium thermoaceticum</name>
    <dbReference type="NCBI Taxonomy" id="1525"/>
    <lineage>
        <taxon>Bacteria</taxon>
        <taxon>Bacillati</taxon>
        <taxon>Bacillota</taxon>
        <taxon>Clostridia</taxon>
        <taxon>Neomoorellales</taxon>
        <taxon>Neomoorellaceae</taxon>
        <taxon>Neomoorella</taxon>
    </lineage>
</organism>
<dbReference type="InterPro" id="IPR007167">
    <property type="entry name" value="Fe-transptr_FeoA-like"/>
</dbReference>
<dbReference type="OrthoDB" id="9811076at2"/>
<dbReference type="Pfam" id="PF04023">
    <property type="entry name" value="FeoA"/>
    <property type="match status" value="1"/>
</dbReference>
<comment type="caution">
    <text evidence="3">The sequence shown here is derived from an EMBL/GenBank/DDBJ whole genome shotgun (WGS) entry which is preliminary data.</text>
</comment>
<protein>
    <submittedName>
        <fullName evidence="3">Ferrous iron transport protein A</fullName>
    </submittedName>
</protein>
<dbReference type="Proteomes" id="UP000182811">
    <property type="component" value="Unassembled WGS sequence"/>
</dbReference>
<dbReference type="SMART" id="SM00899">
    <property type="entry name" value="FeoA"/>
    <property type="match status" value="1"/>
</dbReference>
<dbReference type="AlphaFoldDB" id="A0A1J5NPN8"/>
<dbReference type="InterPro" id="IPR052713">
    <property type="entry name" value="FeoA"/>
</dbReference>
<reference evidence="3 4" key="1">
    <citation type="submission" date="2016-08" db="EMBL/GenBank/DDBJ databases">
        <title>Genome-based comparison of Moorella thermoacetic strains.</title>
        <authorList>
            <person name="Poehlein A."/>
            <person name="Bengelsdorf F.R."/>
            <person name="Esser C."/>
            <person name="Duerre P."/>
            <person name="Daniel R."/>
        </authorList>
    </citation>
    <scope>NUCLEOTIDE SEQUENCE [LARGE SCALE GENOMIC DNA]</scope>
    <source>
        <strain evidence="3 4">DSM 21394</strain>
    </source>
</reference>
<evidence type="ECO:0000313" key="3">
    <source>
        <dbReference type="EMBL" id="OIQ60614.1"/>
    </source>
</evidence>
<dbReference type="Gene3D" id="2.30.30.90">
    <property type="match status" value="1"/>
</dbReference>
<sequence length="97" mass="10271">MAGGSITSLSNLEPGAFGEVVLLQARGLARRRLLDLGLVPGTRVEVLRRSPGGDPTAFWIRGTTIALRREEGCQVLVMPVFNRGGQSGTDKAGRGPQ</sequence>
<evidence type="ECO:0000256" key="1">
    <source>
        <dbReference type="ARBA" id="ARBA00023004"/>
    </source>
</evidence>
<dbReference type="InterPro" id="IPR038157">
    <property type="entry name" value="FeoA_core_dom"/>
</dbReference>
<accession>A0A1J5NPN8</accession>
<dbReference type="SUPFAM" id="SSF50037">
    <property type="entry name" value="C-terminal domain of transcriptional repressors"/>
    <property type="match status" value="1"/>
</dbReference>
<evidence type="ECO:0000259" key="2">
    <source>
        <dbReference type="SMART" id="SM00899"/>
    </source>
</evidence>
<dbReference type="InterPro" id="IPR008988">
    <property type="entry name" value="Transcriptional_repressor_C"/>
</dbReference>
<dbReference type="GO" id="GO:0046914">
    <property type="term" value="F:transition metal ion binding"/>
    <property type="evidence" value="ECO:0007669"/>
    <property type="project" value="InterPro"/>
</dbReference>
<feature type="domain" description="Ferrous iron transporter FeoA-like" evidence="2">
    <location>
        <begin position="7"/>
        <end position="79"/>
    </location>
</feature>
<keyword evidence="1" id="KW-0408">Iron</keyword>
<dbReference type="PANTHER" id="PTHR42954:SF2">
    <property type="entry name" value="FE(2+) TRANSPORT PROTEIN A"/>
    <property type="match status" value="1"/>
</dbReference>
<name>A0A1J5NPN8_NEOTH</name>
<proteinExistence type="predicted"/>
<gene>
    <name evidence="3" type="ORF">MOTE_05780</name>
</gene>
<dbReference type="PANTHER" id="PTHR42954">
    <property type="entry name" value="FE(2+) TRANSPORT PROTEIN A"/>
    <property type="match status" value="1"/>
</dbReference>